<dbReference type="EMBL" id="CP136862">
    <property type="protein sequence ID" value="WOJ90588.1"/>
    <property type="molecule type" value="Genomic_DNA"/>
</dbReference>
<comment type="subunit">
    <text evidence="4">Homodimer.</text>
</comment>
<keyword evidence="2 4" id="KW-0346">Stress response</keyword>
<feature type="compositionally biased region" description="Low complexity" evidence="8">
    <location>
        <begin position="9"/>
        <end position="25"/>
    </location>
</feature>
<comment type="subcellular location">
    <subcellularLocation>
        <location evidence="4">Cytoplasm</location>
    </subcellularLocation>
</comment>
<dbReference type="Gene3D" id="2.30.22.10">
    <property type="entry name" value="Head domain of nucleotide exchange factor GrpE"/>
    <property type="match status" value="1"/>
</dbReference>
<dbReference type="PANTHER" id="PTHR21237:SF23">
    <property type="entry name" value="GRPE PROTEIN HOMOLOG, MITOCHONDRIAL"/>
    <property type="match status" value="1"/>
</dbReference>
<dbReference type="InterPro" id="IPR009012">
    <property type="entry name" value="GrpE_head"/>
</dbReference>
<organism evidence="9 10">
    <name type="scientific">Methylocapsa polymorpha</name>
    <dbReference type="NCBI Taxonomy" id="3080828"/>
    <lineage>
        <taxon>Bacteria</taxon>
        <taxon>Pseudomonadati</taxon>
        <taxon>Pseudomonadota</taxon>
        <taxon>Alphaproteobacteria</taxon>
        <taxon>Hyphomicrobiales</taxon>
        <taxon>Beijerinckiaceae</taxon>
        <taxon>Methylocapsa</taxon>
    </lineage>
</organism>
<dbReference type="NCBIfam" id="NF010739">
    <property type="entry name" value="PRK14141.1"/>
    <property type="match status" value="1"/>
</dbReference>
<keyword evidence="10" id="KW-1185">Reference proteome</keyword>
<keyword evidence="7" id="KW-0175">Coiled coil</keyword>
<evidence type="ECO:0000313" key="10">
    <source>
        <dbReference type="Proteomes" id="UP001626536"/>
    </source>
</evidence>
<dbReference type="Gene3D" id="3.90.20.20">
    <property type="match status" value="1"/>
</dbReference>
<dbReference type="CDD" id="cd00446">
    <property type="entry name" value="GrpE"/>
    <property type="match status" value="1"/>
</dbReference>
<protein>
    <recommendedName>
        <fullName evidence="4 5">Protein GrpE</fullName>
    </recommendedName>
    <alternativeName>
        <fullName evidence="4">HSP-70 cofactor</fullName>
    </alternativeName>
</protein>
<dbReference type="Pfam" id="PF01025">
    <property type="entry name" value="GrpE"/>
    <property type="match status" value="1"/>
</dbReference>
<dbReference type="InterPro" id="IPR000740">
    <property type="entry name" value="GrpE"/>
</dbReference>
<dbReference type="HAMAP" id="MF_01151">
    <property type="entry name" value="GrpE"/>
    <property type="match status" value="1"/>
</dbReference>
<comment type="function">
    <text evidence="4 5">Participates actively in the response to hyperosmotic and heat shock by preventing the aggregation of stress-denatured proteins, in association with DnaK and GrpE. It is the nucleotide exchange factor for DnaK and may function as a thermosensor. Unfolded proteins bind initially to DnaJ; upon interaction with the DnaJ-bound protein, DnaK hydrolyzes its bound ATP, resulting in the formation of a stable complex. GrpE releases ADP from DnaK; ATP binding to DnaK triggers the release of the substrate protein, thus completing the reaction cycle. Several rounds of ATP-dependent interactions between DnaJ, DnaK and GrpE are required for fully efficient folding.</text>
</comment>
<keyword evidence="4" id="KW-0963">Cytoplasm</keyword>
<dbReference type="RefSeq" id="WP_407340169.1">
    <property type="nucleotide sequence ID" value="NZ_CP136862.1"/>
</dbReference>
<comment type="similarity">
    <text evidence="1 4 6">Belongs to the GrpE family.</text>
</comment>
<evidence type="ECO:0000313" key="9">
    <source>
        <dbReference type="EMBL" id="WOJ90588.1"/>
    </source>
</evidence>
<dbReference type="SUPFAM" id="SSF58014">
    <property type="entry name" value="Coiled-coil domain of nucleotide exchange factor GrpE"/>
    <property type="match status" value="1"/>
</dbReference>
<dbReference type="SUPFAM" id="SSF51064">
    <property type="entry name" value="Head domain of nucleotide exchange factor GrpE"/>
    <property type="match status" value="1"/>
</dbReference>
<gene>
    <name evidence="4 9" type="primary">grpE</name>
    <name evidence="9" type="ORF">RZS28_04655</name>
</gene>
<evidence type="ECO:0000256" key="8">
    <source>
        <dbReference type="SAM" id="MobiDB-lite"/>
    </source>
</evidence>
<evidence type="ECO:0000256" key="1">
    <source>
        <dbReference type="ARBA" id="ARBA00009054"/>
    </source>
</evidence>
<dbReference type="PROSITE" id="PS01071">
    <property type="entry name" value="GRPE"/>
    <property type="match status" value="1"/>
</dbReference>
<evidence type="ECO:0000256" key="5">
    <source>
        <dbReference type="RuleBase" id="RU000639"/>
    </source>
</evidence>
<evidence type="ECO:0000256" key="4">
    <source>
        <dbReference type="HAMAP-Rule" id="MF_01151"/>
    </source>
</evidence>
<sequence>MNDSKKPNNDATNASGDAAALADQAAKQRAGDPDPFAVLENLQLENADLKDKLLRTLADMENLRRRTEREVADAKAYGVTSFARDMLTFADNLRRAIENVPAEIRERAEGPVQALIDGIELTERDFASRLDKYGVKKLDPQGGKFDPNMQEALFEVPDESVPNGTVVQVVEPGYAIGDRVLRPAKVGISRGGPKAAS</sequence>
<proteinExistence type="inferred from homology"/>
<reference evidence="9 10" key="1">
    <citation type="submission" date="2023-10" db="EMBL/GenBank/DDBJ databases">
        <title>Novel methanotroph of the genus Methylocapsa from a subarctic wetland.</title>
        <authorList>
            <person name="Belova S.E."/>
            <person name="Oshkin I.Y."/>
            <person name="Miroshnikov K."/>
            <person name="Dedysh S.N."/>
        </authorList>
    </citation>
    <scope>NUCLEOTIDE SEQUENCE [LARGE SCALE GENOMIC DNA]</scope>
    <source>
        <strain evidence="9 10">RX1</strain>
    </source>
</reference>
<evidence type="ECO:0000256" key="7">
    <source>
        <dbReference type="SAM" id="Coils"/>
    </source>
</evidence>
<evidence type="ECO:0000256" key="3">
    <source>
        <dbReference type="ARBA" id="ARBA00023186"/>
    </source>
</evidence>
<keyword evidence="3 4" id="KW-0143">Chaperone</keyword>
<dbReference type="InterPro" id="IPR013805">
    <property type="entry name" value="GrpE_CC"/>
</dbReference>
<evidence type="ECO:0000256" key="2">
    <source>
        <dbReference type="ARBA" id="ARBA00023016"/>
    </source>
</evidence>
<dbReference type="PRINTS" id="PR00773">
    <property type="entry name" value="GRPEPROTEIN"/>
</dbReference>
<dbReference type="Proteomes" id="UP001626536">
    <property type="component" value="Chromosome"/>
</dbReference>
<accession>A0ABZ0HV50</accession>
<dbReference type="PANTHER" id="PTHR21237">
    <property type="entry name" value="GRPE PROTEIN"/>
    <property type="match status" value="1"/>
</dbReference>
<feature type="coiled-coil region" evidence="7">
    <location>
        <begin position="39"/>
        <end position="77"/>
    </location>
</feature>
<feature type="region of interest" description="Disordered" evidence="8">
    <location>
        <begin position="1"/>
        <end position="34"/>
    </location>
</feature>
<evidence type="ECO:0000256" key="6">
    <source>
        <dbReference type="RuleBase" id="RU004478"/>
    </source>
</evidence>
<name>A0ABZ0HV50_9HYPH</name>